<dbReference type="Gene3D" id="3.40.50.300">
    <property type="entry name" value="P-loop containing nucleotide triphosphate hydrolases"/>
    <property type="match status" value="1"/>
</dbReference>
<evidence type="ECO:0000256" key="3">
    <source>
        <dbReference type="ARBA" id="ARBA00022475"/>
    </source>
</evidence>
<feature type="transmembrane region" description="Helical" evidence="9">
    <location>
        <begin position="62"/>
        <end position="83"/>
    </location>
</feature>
<feature type="domain" description="ABC transmembrane type-1" evidence="11">
    <location>
        <begin position="26"/>
        <end position="308"/>
    </location>
</feature>
<keyword evidence="7 9" id="KW-1133">Transmembrane helix</keyword>
<feature type="transmembrane region" description="Helical" evidence="9">
    <location>
        <begin position="279"/>
        <end position="306"/>
    </location>
</feature>
<dbReference type="GO" id="GO:0005886">
    <property type="term" value="C:plasma membrane"/>
    <property type="evidence" value="ECO:0007669"/>
    <property type="project" value="UniProtKB-SubCell"/>
</dbReference>
<keyword evidence="8 9" id="KW-0472">Membrane</keyword>
<dbReference type="FunFam" id="1.20.1560.10:FF:000011">
    <property type="entry name" value="Multidrug ABC transporter ATP-binding protein"/>
    <property type="match status" value="1"/>
</dbReference>
<feature type="transmembrane region" description="Helical" evidence="9">
    <location>
        <begin position="24"/>
        <end position="42"/>
    </location>
</feature>
<evidence type="ECO:0000256" key="8">
    <source>
        <dbReference type="ARBA" id="ARBA00023136"/>
    </source>
</evidence>
<keyword evidence="5" id="KW-0547">Nucleotide-binding</keyword>
<evidence type="ECO:0000256" key="5">
    <source>
        <dbReference type="ARBA" id="ARBA00022741"/>
    </source>
</evidence>
<evidence type="ECO:0000259" key="11">
    <source>
        <dbReference type="PROSITE" id="PS50929"/>
    </source>
</evidence>
<dbReference type="InterPro" id="IPR011527">
    <property type="entry name" value="ABC1_TM_dom"/>
</dbReference>
<reference evidence="12 13" key="1">
    <citation type="journal article" date="2019" name="Nat. Microbiol.">
        <title>Mediterranean grassland soil C-N compound turnover is dependent on rainfall and depth, and is mediated by genomically divergent microorganisms.</title>
        <authorList>
            <person name="Diamond S."/>
            <person name="Andeer P.F."/>
            <person name="Li Z."/>
            <person name="Crits-Christoph A."/>
            <person name="Burstein D."/>
            <person name="Anantharaman K."/>
            <person name="Lane K.R."/>
            <person name="Thomas B.C."/>
            <person name="Pan C."/>
            <person name="Northen T.R."/>
            <person name="Banfield J.F."/>
        </authorList>
    </citation>
    <scope>NUCLEOTIDE SEQUENCE [LARGE SCALE GENOMIC DNA]</scope>
    <source>
        <strain evidence="12">WS_2</strain>
    </source>
</reference>
<dbReference type="GO" id="GO:0016887">
    <property type="term" value="F:ATP hydrolysis activity"/>
    <property type="evidence" value="ECO:0007669"/>
    <property type="project" value="InterPro"/>
</dbReference>
<feature type="domain" description="ABC transporter" evidence="10">
    <location>
        <begin position="342"/>
        <end position="577"/>
    </location>
</feature>
<dbReference type="CDD" id="cd18541">
    <property type="entry name" value="ABC_6TM_TmrB_like"/>
    <property type="match status" value="1"/>
</dbReference>
<evidence type="ECO:0000256" key="1">
    <source>
        <dbReference type="ARBA" id="ARBA00004651"/>
    </source>
</evidence>
<accession>A0A538SDY5</accession>
<proteinExistence type="predicted"/>
<evidence type="ECO:0000256" key="7">
    <source>
        <dbReference type="ARBA" id="ARBA00022989"/>
    </source>
</evidence>
<dbReference type="InterPro" id="IPR003593">
    <property type="entry name" value="AAA+_ATPase"/>
</dbReference>
<evidence type="ECO:0000256" key="4">
    <source>
        <dbReference type="ARBA" id="ARBA00022692"/>
    </source>
</evidence>
<keyword evidence="6 12" id="KW-0067">ATP-binding</keyword>
<comment type="subcellular location">
    <subcellularLocation>
        <location evidence="1">Cell membrane</location>
        <topology evidence="1">Multi-pass membrane protein</topology>
    </subcellularLocation>
</comment>
<dbReference type="Pfam" id="PF00664">
    <property type="entry name" value="ABC_membrane"/>
    <property type="match status" value="1"/>
</dbReference>
<feature type="transmembrane region" description="Helical" evidence="9">
    <location>
        <begin position="247"/>
        <end position="267"/>
    </location>
</feature>
<evidence type="ECO:0000313" key="13">
    <source>
        <dbReference type="Proteomes" id="UP000317716"/>
    </source>
</evidence>
<dbReference type="EMBL" id="VBOS01000445">
    <property type="protein sequence ID" value="TMQ49560.1"/>
    <property type="molecule type" value="Genomic_DNA"/>
</dbReference>
<name>A0A538SDY5_UNCEI</name>
<dbReference type="SUPFAM" id="SSF90123">
    <property type="entry name" value="ABC transporter transmembrane region"/>
    <property type="match status" value="1"/>
</dbReference>
<dbReference type="PROSITE" id="PS00211">
    <property type="entry name" value="ABC_TRANSPORTER_1"/>
    <property type="match status" value="1"/>
</dbReference>
<dbReference type="PROSITE" id="PS50893">
    <property type="entry name" value="ABC_TRANSPORTER_2"/>
    <property type="match status" value="1"/>
</dbReference>
<dbReference type="PROSITE" id="PS50929">
    <property type="entry name" value="ABC_TM1F"/>
    <property type="match status" value="1"/>
</dbReference>
<feature type="transmembrane region" description="Helical" evidence="9">
    <location>
        <begin position="141"/>
        <end position="161"/>
    </location>
</feature>
<dbReference type="SUPFAM" id="SSF52540">
    <property type="entry name" value="P-loop containing nucleoside triphosphate hydrolases"/>
    <property type="match status" value="1"/>
</dbReference>
<evidence type="ECO:0000259" key="10">
    <source>
        <dbReference type="PROSITE" id="PS50893"/>
    </source>
</evidence>
<dbReference type="GO" id="GO:0005524">
    <property type="term" value="F:ATP binding"/>
    <property type="evidence" value="ECO:0007669"/>
    <property type="project" value="UniProtKB-KW"/>
</dbReference>
<evidence type="ECO:0000313" key="12">
    <source>
        <dbReference type="EMBL" id="TMQ49560.1"/>
    </source>
</evidence>
<dbReference type="PANTHER" id="PTHR43394:SF1">
    <property type="entry name" value="ATP-BINDING CASSETTE SUB-FAMILY B MEMBER 10, MITOCHONDRIAL"/>
    <property type="match status" value="1"/>
</dbReference>
<keyword evidence="2" id="KW-0813">Transport</keyword>
<dbReference type="FunFam" id="3.40.50.300:FF:000221">
    <property type="entry name" value="Multidrug ABC transporter ATP-binding protein"/>
    <property type="match status" value="1"/>
</dbReference>
<comment type="caution">
    <text evidence="12">The sequence shown here is derived from an EMBL/GenBank/DDBJ whole genome shotgun (WGS) entry which is preliminary data.</text>
</comment>
<dbReference type="InterPro" id="IPR036640">
    <property type="entry name" value="ABC1_TM_sf"/>
</dbReference>
<dbReference type="InterPro" id="IPR003439">
    <property type="entry name" value="ABC_transporter-like_ATP-bd"/>
</dbReference>
<protein>
    <submittedName>
        <fullName evidence="12">ABC transporter ATP-binding protein</fullName>
    </submittedName>
</protein>
<evidence type="ECO:0000256" key="6">
    <source>
        <dbReference type="ARBA" id="ARBA00022840"/>
    </source>
</evidence>
<dbReference type="InterPro" id="IPR017871">
    <property type="entry name" value="ABC_transporter-like_CS"/>
</dbReference>
<organism evidence="12 13">
    <name type="scientific">Eiseniibacteriota bacterium</name>
    <dbReference type="NCBI Taxonomy" id="2212470"/>
    <lineage>
        <taxon>Bacteria</taxon>
        <taxon>Candidatus Eiseniibacteriota</taxon>
    </lineage>
</organism>
<evidence type="ECO:0000256" key="2">
    <source>
        <dbReference type="ARBA" id="ARBA00022448"/>
    </source>
</evidence>
<dbReference type="Proteomes" id="UP000317716">
    <property type="component" value="Unassembled WGS sequence"/>
</dbReference>
<dbReference type="InterPro" id="IPR027417">
    <property type="entry name" value="P-loop_NTPase"/>
</dbReference>
<dbReference type="GO" id="GO:0015421">
    <property type="term" value="F:ABC-type oligopeptide transporter activity"/>
    <property type="evidence" value="ECO:0007669"/>
    <property type="project" value="TreeGrafter"/>
</dbReference>
<dbReference type="SMART" id="SM00382">
    <property type="entry name" value="AAA"/>
    <property type="match status" value="1"/>
</dbReference>
<sequence>MKEPATSRSLRLQLLPHLARHRRGLAWGLSAVVATNVVALIQPQVLRRAVDDLYRGVTAEKLGRYALVVFGIAVVSGVFKYAMRLTVIGISRHIEYELRNDLFAHLQRLPLEHFQRARAGEIMSRATNDLAAVRMMLGPGVMYLVNTCVVAVISLGFMLAISPRLTALSLLPMPFVTFTVWYYGDKIHRRFERIQEHFAGISARVQENLAGVRVVRSYAREGHEIAEFKALNEEYARRNLELIRVTGVFHPALALLSGLAAVLALYLGGREVMAGHITLGQFVAFTVYLGMLNWPLVALGWVVNLFQRGTASLARLAELLEETPTISSRPDAVIPEACHGAIEFRHLTFRYPGAHRAALFDVSFEVPAGRTVAIVGSTGSGKSTVLALVPRVFDPPAGAVLLDGRDVGALDLAWLRSQIAYVSQDAFLFSATVADNIAYGVDRATPEQVLAAARVAHLESDARRLPSGFETPVGERGITLSGGQKQRVTLARAVLRDAPVLLLDDCLSSVDTHTEEAILESLRRVMRGRTTLIVSHRVSAVREADEILVLDQGRIAERGTHDELVAAGGRYARLVREQQLEEELRAS</sequence>
<dbReference type="Pfam" id="PF00005">
    <property type="entry name" value="ABC_tran"/>
    <property type="match status" value="1"/>
</dbReference>
<feature type="transmembrane region" description="Helical" evidence="9">
    <location>
        <begin position="167"/>
        <end position="184"/>
    </location>
</feature>
<dbReference type="AlphaFoldDB" id="A0A538SDY5"/>
<dbReference type="InterPro" id="IPR039421">
    <property type="entry name" value="Type_1_exporter"/>
</dbReference>
<evidence type="ECO:0000256" key="9">
    <source>
        <dbReference type="SAM" id="Phobius"/>
    </source>
</evidence>
<keyword evidence="3" id="KW-1003">Cell membrane</keyword>
<keyword evidence="4 9" id="KW-0812">Transmembrane</keyword>
<dbReference type="PANTHER" id="PTHR43394">
    <property type="entry name" value="ATP-DEPENDENT PERMEASE MDL1, MITOCHONDRIAL"/>
    <property type="match status" value="1"/>
</dbReference>
<dbReference type="Gene3D" id="1.20.1560.10">
    <property type="entry name" value="ABC transporter type 1, transmembrane domain"/>
    <property type="match status" value="1"/>
</dbReference>
<gene>
    <name evidence="12" type="ORF">E6K72_12200</name>
</gene>